<dbReference type="Proteomes" id="UP000198598">
    <property type="component" value="Unassembled WGS sequence"/>
</dbReference>
<evidence type="ECO:0000256" key="2">
    <source>
        <dbReference type="ARBA" id="ARBA00007353"/>
    </source>
</evidence>
<evidence type="ECO:0000313" key="11">
    <source>
        <dbReference type="EMBL" id="SFD90637.1"/>
    </source>
</evidence>
<evidence type="ECO:0000256" key="3">
    <source>
        <dbReference type="ARBA" id="ARBA00022679"/>
    </source>
</evidence>
<dbReference type="Gene3D" id="3.60.140.10">
    <property type="entry name" value="CNF1/YfiH-like putative cysteine hydrolases"/>
    <property type="match status" value="1"/>
</dbReference>
<dbReference type="SUPFAM" id="SSF64438">
    <property type="entry name" value="CNF1/YfiH-like putative cysteine hydrolases"/>
    <property type="match status" value="1"/>
</dbReference>
<dbReference type="CDD" id="cd16833">
    <property type="entry name" value="YfiH"/>
    <property type="match status" value="1"/>
</dbReference>
<dbReference type="NCBIfam" id="TIGR00726">
    <property type="entry name" value="peptidoglycan editing factor PgeF"/>
    <property type="match status" value="1"/>
</dbReference>
<evidence type="ECO:0000256" key="9">
    <source>
        <dbReference type="ARBA" id="ARBA00049893"/>
    </source>
</evidence>
<evidence type="ECO:0000256" key="8">
    <source>
        <dbReference type="ARBA" id="ARBA00048968"/>
    </source>
</evidence>
<keyword evidence="12" id="KW-1185">Reference proteome</keyword>
<evidence type="ECO:0000256" key="5">
    <source>
        <dbReference type="ARBA" id="ARBA00022801"/>
    </source>
</evidence>
<evidence type="ECO:0000313" key="12">
    <source>
        <dbReference type="Proteomes" id="UP000198598"/>
    </source>
</evidence>
<evidence type="ECO:0000256" key="10">
    <source>
        <dbReference type="RuleBase" id="RU361274"/>
    </source>
</evidence>
<reference evidence="11 12" key="1">
    <citation type="submission" date="2016-10" db="EMBL/GenBank/DDBJ databases">
        <authorList>
            <person name="de Groot N.N."/>
        </authorList>
    </citation>
    <scope>NUCLEOTIDE SEQUENCE [LARGE SCALE GENOMIC DNA]</scope>
    <source>
        <strain evidence="11 12">DSM 26130</strain>
    </source>
</reference>
<dbReference type="AlphaFoldDB" id="A0A1I1W670"/>
<keyword evidence="5" id="KW-0378">Hydrolase</keyword>
<dbReference type="RefSeq" id="WP_093829528.1">
    <property type="nucleotide sequence ID" value="NZ_FOLQ01000008.1"/>
</dbReference>
<dbReference type="PANTHER" id="PTHR30616">
    <property type="entry name" value="UNCHARACTERIZED PROTEIN YFIH"/>
    <property type="match status" value="1"/>
</dbReference>
<evidence type="ECO:0000256" key="7">
    <source>
        <dbReference type="ARBA" id="ARBA00047989"/>
    </source>
</evidence>
<dbReference type="OrthoDB" id="4279at2"/>
<proteinExistence type="inferred from homology"/>
<dbReference type="GO" id="GO:0005507">
    <property type="term" value="F:copper ion binding"/>
    <property type="evidence" value="ECO:0007669"/>
    <property type="project" value="TreeGrafter"/>
</dbReference>
<accession>A0A1I1W670</accession>
<comment type="similarity">
    <text evidence="2 10">Belongs to the purine nucleoside phosphorylase YfiH/LACC1 family.</text>
</comment>
<gene>
    <name evidence="11" type="ORF">SAMN05216167_108150</name>
</gene>
<evidence type="ECO:0000256" key="4">
    <source>
        <dbReference type="ARBA" id="ARBA00022723"/>
    </source>
</evidence>
<keyword evidence="6" id="KW-0862">Zinc</keyword>
<protein>
    <recommendedName>
        <fullName evidence="10">Purine nucleoside phosphorylase</fullName>
    </recommendedName>
</protein>
<keyword evidence="4" id="KW-0479">Metal-binding</keyword>
<evidence type="ECO:0000256" key="1">
    <source>
        <dbReference type="ARBA" id="ARBA00000553"/>
    </source>
</evidence>
<dbReference type="InterPro" id="IPR038371">
    <property type="entry name" value="Cu_polyphenol_OxRdtase_sf"/>
</dbReference>
<comment type="catalytic activity">
    <reaction evidence="8">
        <text>adenosine + phosphate = alpha-D-ribose 1-phosphate + adenine</text>
        <dbReference type="Rhea" id="RHEA:27642"/>
        <dbReference type="ChEBI" id="CHEBI:16335"/>
        <dbReference type="ChEBI" id="CHEBI:16708"/>
        <dbReference type="ChEBI" id="CHEBI:43474"/>
        <dbReference type="ChEBI" id="CHEBI:57720"/>
        <dbReference type="EC" id="2.4.2.1"/>
    </reaction>
    <physiologicalReaction direction="left-to-right" evidence="8">
        <dbReference type="Rhea" id="RHEA:27643"/>
    </physiologicalReaction>
</comment>
<evidence type="ECO:0000256" key="6">
    <source>
        <dbReference type="ARBA" id="ARBA00022833"/>
    </source>
</evidence>
<dbReference type="PANTHER" id="PTHR30616:SF2">
    <property type="entry name" value="PURINE NUCLEOSIDE PHOSPHORYLASE LACC1"/>
    <property type="match status" value="1"/>
</dbReference>
<dbReference type="InterPro" id="IPR011324">
    <property type="entry name" value="Cytotoxic_necrot_fac-like_cat"/>
</dbReference>
<comment type="catalytic activity">
    <reaction evidence="9">
        <text>S-methyl-5'-thioadenosine + phosphate = 5-(methylsulfanyl)-alpha-D-ribose 1-phosphate + adenine</text>
        <dbReference type="Rhea" id="RHEA:11852"/>
        <dbReference type="ChEBI" id="CHEBI:16708"/>
        <dbReference type="ChEBI" id="CHEBI:17509"/>
        <dbReference type="ChEBI" id="CHEBI:43474"/>
        <dbReference type="ChEBI" id="CHEBI:58533"/>
        <dbReference type="EC" id="2.4.2.28"/>
    </reaction>
    <physiologicalReaction direction="left-to-right" evidence="9">
        <dbReference type="Rhea" id="RHEA:11853"/>
    </physiologicalReaction>
</comment>
<comment type="catalytic activity">
    <reaction evidence="7">
        <text>adenosine + H2O + H(+) = inosine + NH4(+)</text>
        <dbReference type="Rhea" id="RHEA:24408"/>
        <dbReference type="ChEBI" id="CHEBI:15377"/>
        <dbReference type="ChEBI" id="CHEBI:15378"/>
        <dbReference type="ChEBI" id="CHEBI:16335"/>
        <dbReference type="ChEBI" id="CHEBI:17596"/>
        <dbReference type="ChEBI" id="CHEBI:28938"/>
        <dbReference type="EC" id="3.5.4.4"/>
    </reaction>
    <physiologicalReaction direction="left-to-right" evidence="7">
        <dbReference type="Rhea" id="RHEA:24409"/>
    </physiologicalReaction>
</comment>
<dbReference type="GO" id="GO:0016787">
    <property type="term" value="F:hydrolase activity"/>
    <property type="evidence" value="ECO:0007669"/>
    <property type="project" value="UniProtKB-KW"/>
</dbReference>
<dbReference type="InterPro" id="IPR003730">
    <property type="entry name" value="Cu_polyphenol_OxRdtase"/>
</dbReference>
<name>A0A1I1W670_9BACT</name>
<sequence length="257" mass="27451">MLTKLASAAVSYRIPTLFTPFINLIAAESTRHGGVSPAPFASLNLGINTSDDAANVDENRCRFFEAIGAGRTAPFASSHQIHGTEILQTTEPGRFDGYDALITNQAGLLIGVTVADCVPILIYDQANRAVAAIHAGWKGTIGALVTKTLEAMQQQFGTSGAYCYAYIGTCIDECSFAVGPEVAEQFAPAFKQAIADSGKSYVDLKAANRKYLIDFGIPLEQIEVSPFSTVLNNDTYFSHRAEKGQTGRMLAVIGLKS</sequence>
<dbReference type="Pfam" id="PF02578">
    <property type="entry name" value="Cu-oxidase_4"/>
    <property type="match status" value="1"/>
</dbReference>
<comment type="catalytic activity">
    <reaction evidence="1">
        <text>inosine + phosphate = alpha-D-ribose 1-phosphate + hypoxanthine</text>
        <dbReference type="Rhea" id="RHEA:27646"/>
        <dbReference type="ChEBI" id="CHEBI:17368"/>
        <dbReference type="ChEBI" id="CHEBI:17596"/>
        <dbReference type="ChEBI" id="CHEBI:43474"/>
        <dbReference type="ChEBI" id="CHEBI:57720"/>
        <dbReference type="EC" id="2.4.2.1"/>
    </reaction>
    <physiologicalReaction direction="left-to-right" evidence="1">
        <dbReference type="Rhea" id="RHEA:27647"/>
    </physiologicalReaction>
</comment>
<dbReference type="GO" id="GO:0017061">
    <property type="term" value="F:S-methyl-5-thioadenosine phosphorylase activity"/>
    <property type="evidence" value="ECO:0007669"/>
    <property type="project" value="UniProtKB-EC"/>
</dbReference>
<dbReference type="STRING" id="662367.SAMN05216167_108150"/>
<organism evidence="11 12">
    <name type="scientific">Spirosoma endophyticum</name>
    <dbReference type="NCBI Taxonomy" id="662367"/>
    <lineage>
        <taxon>Bacteria</taxon>
        <taxon>Pseudomonadati</taxon>
        <taxon>Bacteroidota</taxon>
        <taxon>Cytophagia</taxon>
        <taxon>Cytophagales</taxon>
        <taxon>Cytophagaceae</taxon>
        <taxon>Spirosoma</taxon>
    </lineage>
</organism>
<keyword evidence="3" id="KW-0808">Transferase</keyword>
<dbReference type="EMBL" id="FOLQ01000008">
    <property type="protein sequence ID" value="SFD90637.1"/>
    <property type="molecule type" value="Genomic_DNA"/>
</dbReference>